<keyword evidence="8" id="KW-1185">Reference proteome</keyword>
<dbReference type="HOGENOM" id="CLU_026434_0_0_1"/>
<sequence>MKQLQNIRVGQLRIVTNRQTYTLPTEGAEHDEAGVKAEIRVVNDSFWVRLCTMSDLGFAEAFMYGDVECDDLISLFQIFLKNKDNLSNQNSRFSYLISLPQKLTSYRFLNTIGNSRSNISAHYDISNDMFAGFLSEDMTYSCGIFKDLDGDPSGQGLESLLEPPKALPLSPPLSQPETPAEADQIPLNGIIPFQRNEGPEDELKTSQIRKIQHIIKKAGIRDGNRVLEIGSGWGSMAMAIAQQYPNVTVDTLTLSVQQQSLAQDRIRALGPDIANRITVHLMDYRAMPAEWEGVFDRVISVEMIENVGHEFLEQYWSVVDWAMKEKGGVGVVQVITIPEARFEKYRYEIDFIRKWVFPGGFLPSLTFLLQTLQTGSKGRLVVDSVSNIGPHYARTLREWRRRFEAKFDSVIVPALRREYPDVMGVKCDPIKAQEEIDVFKRKWIYYYCYCEIGFTTRTLGDHIITFVREGYQDYGCGVFD</sequence>
<gene>
    <name evidence="7" type="ORF">K443DRAFT_676227</name>
</gene>
<protein>
    <recommendedName>
        <fullName evidence="9">Cyclopropane-fatty-acyl-phospholipid synthase</fullName>
    </recommendedName>
</protein>
<dbReference type="SUPFAM" id="SSF53335">
    <property type="entry name" value="S-adenosyl-L-methionine-dependent methyltransferases"/>
    <property type="match status" value="1"/>
</dbReference>
<dbReference type="Pfam" id="PF02353">
    <property type="entry name" value="CMAS"/>
    <property type="match status" value="2"/>
</dbReference>
<evidence type="ECO:0000256" key="5">
    <source>
        <dbReference type="ARBA" id="ARBA00023098"/>
    </source>
</evidence>
<dbReference type="PIRSF" id="PIRSF003085">
    <property type="entry name" value="CMAS"/>
    <property type="match status" value="1"/>
</dbReference>
<feature type="region of interest" description="Disordered" evidence="6">
    <location>
        <begin position="155"/>
        <end position="180"/>
    </location>
</feature>
<keyword evidence="3" id="KW-0808">Transferase</keyword>
<dbReference type="AlphaFoldDB" id="A0A0C9Y7U1"/>
<reference evidence="8" key="2">
    <citation type="submission" date="2015-01" db="EMBL/GenBank/DDBJ databases">
        <title>Evolutionary Origins and Diversification of the Mycorrhizal Mutualists.</title>
        <authorList>
            <consortium name="DOE Joint Genome Institute"/>
            <consortium name="Mycorrhizal Genomics Consortium"/>
            <person name="Kohler A."/>
            <person name="Kuo A."/>
            <person name="Nagy L.G."/>
            <person name="Floudas D."/>
            <person name="Copeland A."/>
            <person name="Barry K.W."/>
            <person name="Cichocki N."/>
            <person name="Veneault-Fourrey C."/>
            <person name="LaButti K."/>
            <person name="Lindquist E.A."/>
            <person name="Lipzen A."/>
            <person name="Lundell T."/>
            <person name="Morin E."/>
            <person name="Murat C."/>
            <person name="Riley R."/>
            <person name="Ohm R."/>
            <person name="Sun H."/>
            <person name="Tunlid A."/>
            <person name="Henrissat B."/>
            <person name="Grigoriev I.V."/>
            <person name="Hibbett D.S."/>
            <person name="Martin F."/>
        </authorList>
    </citation>
    <scope>NUCLEOTIDE SEQUENCE [LARGE SCALE GENOMIC DNA]</scope>
    <source>
        <strain evidence="8">LaAM-08-1</strain>
    </source>
</reference>
<evidence type="ECO:0000256" key="3">
    <source>
        <dbReference type="ARBA" id="ARBA00022679"/>
    </source>
</evidence>
<dbReference type="STRING" id="1095629.A0A0C9Y7U1"/>
<proteinExistence type="inferred from homology"/>
<evidence type="ECO:0000256" key="4">
    <source>
        <dbReference type="ARBA" id="ARBA00022691"/>
    </source>
</evidence>
<name>A0A0C9Y7U1_9AGAR</name>
<evidence type="ECO:0000256" key="1">
    <source>
        <dbReference type="ARBA" id="ARBA00010815"/>
    </source>
</evidence>
<feature type="compositionally biased region" description="Pro residues" evidence="6">
    <location>
        <begin position="165"/>
        <end position="174"/>
    </location>
</feature>
<reference evidence="7 8" key="1">
    <citation type="submission" date="2014-04" db="EMBL/GenBank/DDBJ databases">
        <authorList>
            <consortium name="DOE Joint Genome Institute"/>
            <person name="Kuo A."/>
            <person name="Kohler A."/>
            <person name="Nagy L.G."/>
            <person name="Floudas D."/>
            <person name="Copeland A."/>
            <person name="Barry K.W."/>
            <person name="Cichocki N."/>
            <person name="Veneault-Fourrey C."/>
            <person name="LaButti K."/>
            <person name="Lindquist E.A."/>
            <person name="Lipzen A."/>
            <person name="Lundell T."/>
            <person name="Morin E."/>
            <person name="Murat C."/>
            <person name="Sun H."/>
            <person name="Tunlid A."/>
            <person name="Henrissat B."/>
            <person name="Grigoriev I.V."/>
            <person name="Hibbett D.S."/>
            <person name="Martin F."/>
            <person name="Nordberg H.P."/>
            <person name="Cantor M.N."/>
            <person name="Hua S.X."/>
        </authorList>
    </citation>
    <scope>NUCLEOTIDE SEQUENCE [LARGE SCALE GENOMIC DNA]</scope>
    <source>
        <strain evidence="7 8">LaAM-08-1</strain>
    </source>
</reference>
<dbReference type="Gene3D" id="3.40.50.150">
    <property type="entry name" value="Vaccinia Virus protein VP39"/>
    <property type="match status" value="1"/>
</dbReference>
<evidence type="ECO:0000256" key="6">
    <source>
        <dbReference type="SAM" id="MobiDB-lite"/>
    </source>
</evidence>
<dbReference type="PANTHER" id="PTHR43667">
    <property type="entry name" value="CYCLOPROPANE-FATTY-ACYL-PHOSPHOLIPID SYNTHASE"/>
    <property type="match status" value="1"/>
</dbReference>
<dbReference type="OrthoDB" id="8300214at2759"/>
<comment type="similarity">
    <text evidence="1">Belongs to the CFA/CMAS family.</text>
</comment>
<evidence type="ECO:0000313" key="8">
    <source>
        <dbReference type="Proteomes" id="UP000054477"/>
    </source>
</evidence>
<evidence type="ECO:0000313" key="7">
    <source>
        <dbReference type="EMBL" id="KIK04098.1"/>
    </source>
</evidence>
<keyword evidence="2" id="KW-0489">Methyltransferase</keyword>
<dbReference type="InterPro" id="IPR029063">
    <property type="entry name" value="SAM-dependent_MTases_sf"/>
</dbReference>
<dbReference type="InterPro" id="IPR050723">
    <property type="entry name" value="CFA/CMAS"/>
</dbReference>
<keyword evidence="5" id="KW-0443">Lipid metabolism</keyword>
<dbReference type="CDD" id="cd02440">
    <property type="entry name" value="AdoMet_MTases"/>
    <property type="match status" value="1"/>
</dbReference>
<dbReference type="EMBL" id="KN838573">
    <property type="protein sequence ID" value="KIK04098.1"/>
    <property type="molecule type" value="Genomic_DNA"/>
</dbReference>
<dbReference type="InterPro" id="IPR003333">
    <property type="entry name" value="CMAS"/>
</dbReference>
<dbReference type="Proteomes" id="UP000054477">
    <property type="component" value="Unassembled WGS sequence"/>
</dbReference>
<dbReference type="GO" id="GO:0008610">
    <property type="term" value="P:lipid biosynthetic process"/>
    <property type="evidence" value="ECO:0007669"/>
    <property type="project" value="InterPro"/>
</dbReference>
<organism evidence="7 8">
    <name type="scientific">Laccaria amethystina LaAM-08-1</name>
    <dbReference type="NCBI Taxonomy" id="1095629"/>
    <lineage>
        <taxon>Eukaryota</taxon>
        <taxon>Fungi</taxon>
        <taxon>Dikarya</taxon>
        <taxon>Basidiomycota</taxon>
        <taxon>Agaricomycotina</taxon>
        <taxon>Agaricomycetes</taxon>
        <taxon>Agaricomycetidae</taxon>
        <taxon>Agaricales</taxon>
        <taxon>Agaricineae</taxon>
        <taxon>Hydnangiaceae</taxon>
        <taxon>Laccaria</taxon>
    </lineage>
</organism>
<dbReference type="GO" id="GO:0032259">
    <property type="term" value="P:methylation"/>
    <property type="evidence" value="ECO:0007669"/>
    <property type="project" value="UniProtKB-KW"/>
</dbReference>
<accession>A0A0C9Y7U1</accession>
<evidence type="ECO:0008006" key="9">
    <source>
        <dbReference type="Google" id="ProtNLM"/>
    </source>
</evidence>
<dbReference type="GO" id="GO:0008168">
    <property type="term" value="F:methyltransferase activity"/>
    <property type="evidence" value="ECO:0007669"/>
    <property type="project" value="UniProtKB-KW"/>
</dbReference>
<evidence type="ECO:0000256" key="2">
    <source>
        <dbReference type="ARBA" id="ARBA00022603"/>
    </source>
</evidence>
<dbReference type="PANTHER" id="PTHR43667:SF2">
    <property type="entry name" value="FATTY ACID C-METHYL TRANSFERASE"/>
    <property type="match status" value="1"/>
</dbReference>
<keyword evidence="4" id="KW-0949">S-adenosyl-L-methionine</keyword>